<feature type="DNA-binding region" description="HMG box" evidence="6">
    <location>
        <begin position="84"/>
        <end position="152"/>
    </location>
</feature>
<dbReference type="Proteomes" id="UP000504635">
    <property type="component" value="Unplaced"/>
</dbReference>
<feature type="compositionally biased region" description="Low complexity" evidence="7">
    <location>
        <begin position="187"/>
        <end position="210"/>
    </location>
</feature>
<feature type="region of interest" description="Disordered" evidence="7">
    <location>
        <begin position="146"/>
        <end position="219"/>
    </location>
</feature>
<dbReference type="GO" id="GO:0000981">
    <property type="term" value="F:DNA-binding transcription factor activity, RNA polymerase II-specific"/>
    <property type="evidence" value="ECO:0007669"/>
    <property type="project" value="TreeGrafter"/>
</dbReference>
<evidence type="ECO:0000256" key="1">
    <source>
        <dbReference type="ARBA" id="ARBA00004123"/>
    </source>
</evidence>
<evidence type="ECO:0000256" key="7">
    <source>
        <dbReference type="SAM" id="MobiDB-lite"/>
    </source>
</evidence>
<dbReference type="Gene3D" id="1.10.30.10">
    <property type="entry name" value="High mobility group box domain"/>
    <property type="match status" value="1"/>
</dbReference>
<evidence type="ECO:0000313" key="10">
    <source>
        <dbReference type="RefSeq" id="XP_030765604.1"/>
    </source>
</evidence>
<dbReference type="CDD" id="cd22031">
    <property type="entry name" value="HMG-box_SoxE"/>
    <property type="match status" value="1"/>
</dbReference>
<dbReference type="PANTHER" id="PTHR45803">
    <property type="entry name" value="SOX100B"/>
    <property type="match status" value="1"/>
</dbReference>
<dbReference type="InterPro" id="IPR050917">
    <property type="entry name" value="SOX_TF"/>
</dbReference>
<protein>
    <submittedName>
        <fullName evidence="10">Transcription factor Sox-8</fullName>
    </submittedName>
</protein>
<evidence type="ECO:0000256" key="6">
    <source>
        <dbReference type="PROSITE-ProRule" id="PRU00267"/>
    </source>
</evidence>
<keyword evidence="2" id="KW-0805">Transcription regulation</keyword>
<dbReference type="InParanoid" id="A0A6J2YQQ1"/>
<dbReference type="OrthoDB" id="6247875at2759"/>
<evidence type="ECO:0000256" key="2">
    <source>
        <dbReference type="ARBA" id="ARBA00023015"/>
    </source>
</evidence>
<dbReference type="GO" id="GO:0000978">
    <property type="term" value="F:RNA polymerase II cis-regulatory region sequence-specific DNA binding"/>
    <property type="evidence" value="ECO:0007669"/>
    <property type="project" value="TreeGrafter"/>
</dbReference>
<dbReference type="InterPro" id="IPR009071">
    <property type="entry name" value="HMG_box_dom"/>
</dbReference>
<sequence length="393" mass="43970">MLSRAVVSSPAVSSVESSSQDNSSGSPVVVPEGAAGAPVVVIGQQQQLDKSEINDAVTKVLQGYDWTLVPIASKAASDKRKLHVKRPMNAFMVWAQAARRKLADQYPQLHNAELSKTLGKLWRVLSENDKKPFIEEAERLRVIHKREHPDYKYQPRRRKPSKASESSHQMSHGQSTSFSRSLKQEDSPCSPRSHSSTSPSTCSSQPNSPQITSHQLLKPCDPHGIDIDNYHRITDLVDGGYAIYGNDDGLDSSDLDQYLPSEVPYNFAGYHKNNSHEEESNNNYKSKRPCVENVLASSEVFEEPYYSRYHELQPTSVIKNERYDHTNASGSYTHQSCISATPYYAGNSQYVSTYPSYQYMQQRPNFTSSTAVGNFSSVESMSNSEPWTGHHNI</sequence>
<evidence type="ECO:0000256" key="4">
    <source>
        <dbReference type="ARBA" id="ARBA00023163"/>
    </source>
</evidence>
<evidence type="ECO:0000256" key="5">
    <source>
        <dbReference type="ARBA" id="ARBA00023242"/>
    </source>
</evidence>
<dbReference type="GO" id="GO:0005634">
    <property type="term" value="C:nucleus"/>
    <property type="evidence" value="ECO:0007669"/>
    <property type="project" value="UniProtKB-SubCell"/>
</dbReference>
<accession>A0A6J2YQQ1</accession>
<organism evidence="9 10">
    <name type="scientific">Sitophilus oryzae</name>
    <name type="common">Rice weevil</name>
    <name type="synonym">Curculio oryzae</name>
    <dbReference type="NCBI Taxonomy" id="7048"/>
    <lineage>
        <taxon>Eukaryota</taxon>
        <taxon>Metazoa</taxon>
        <taxon>Ecdysozoa</taxon>
        <taxon>Arthropoda</taxon>
        <taxon>Hexapoda</taxon>
        <taxon>Insecta</taxon>
        <taxon>Pterygota</taxon>
        <taxon>Neoptera</taxon>
        <taxon>Endopterygota</taxon>
        <taxon>Coleoptera</taxon>
        <taxon>Polyphaga</taxon>
        <taxon>Cucujiformia</taxon>
        <taxon>Curculionidae</taxon>
        <taxon>Dryophthorinae</taxon>
        <taxon>Sitophilus</taxon>
    </lineage>
</organism>
<dbReference type="PANTHER" id="PTHR45803:SF5">
    <property type="entry name" value="SOX100B"/>
    <property type="match status" value="1"/>
</dbReference>
<comment type="subcellular location">
    <subcellularLocation>
        <location evidence="1">Nucleus</location>
    </subcellularLocation>
</comment>
<evidence type="ECO:0000256" key="3">
    <source>
        <dbReference type="ARBA" id="ARBA00023125"/>
    </source>
</evidence>
<evidence type="ECO:0000259" key="8">
    <source>
        <dbReference type="PROSITE" id="PS50118"/>
    </source>
</evidence>
<dbReference type="PROSITE" id="PS50118">
    <property type="entry name" value="HMG_BOX_2"/>
    <property type="match status" value="1"/>
</dbReference>
<keyword evidence="3 6" id="KW-0238">DNA-binding</keyword>
<dbReference type="KEGG" id="soy:115889686"/>
<reference evidence="10" key="1">
    <citation type="submission" date="2025-08" db="UniProtKB">
        <authorList>
            <consortium name="RefSeq"/>
        </authorList>
    </citation>
    <scope>IDENTIFICATION</scope>
    <source>
        <tissue evidence="10">Gonads</tissue>
    </source>
</reference>
<dbReference type="AlphaFoldDB" id="A0A6J2YQQ1"/>
<evidence type="ECO:0000313" key="9">
    <source>
        <dbReference type="Proteomes" id="UP000504635"/>
    </source>
</evidence>
<dbReference type="InterPro" id="IPR036910">
    <property type="entry name" value="HMG_box_dom_sf"/>
</dbReference>
<proteinExistence type="predicted"/>
<feature type="region of interest" description="Disordered" evidence="7">
    <location>
        <begin position="1"/>
        <end position="31"/>
    </location>
</feature>
<keyword evidence="4" id="KW-0804">Transcription</keyword>
<keyword evidence="5 6" id="KW-0539">Nucleus</keyword>
<dbReference type="FunFam" id="1.10.30.10:FF:000004">
    <property type="entry name" value="Transcription factor SOX-10"/>
    <property type="match status" value="1"/>
</dbReference>
<dbReference type="SUPFAM" id="SSF47095">
    <property type="entry name" value="HMG-box"/>
    <property type="match status" value="1"/>
</dbReference>
<feature type="compositionally biased region" description="Polar residues" evidence="7">
    <location>
        <begin position="163"/>
        <end position="181"/>
    </location>
</feature>
<dbReference type="Pfam" id="PF12444">
    <property type="entry name" value="Sox_N"/>
    <property type="match status" value="1"/>
</dbReference>
<name>A0A6J2YQQ1_SITOR</name>
<dbReference type="Pfam" id="PF00505">
    <property type="entry name" value="HMG_box"/>
    <property type="match status" value="1"/>
</dbReference>
<dbReference type="RefSeq" id="XP_030765604.1">
    <property type="nucleotide sequence ID" value="XM_030909744.1"/>
</dbReference>
<gene>
    <name evidence="10" type="primary">LOC115889686</name>
</gene>
<dbReference type="GeneID" id="115889686"/>
<feature type="domain" description="HMG box" evidence="8">
    <location>
        <begin position="84"/>
        <end position="152"/>
    </location>
</feature>
<dbReference type="SMART" id="SM00398">
    <property type="entry name" value="HMG"/>
    <property type="match status" value="1"/>
</dbReference>
<keyword evidence="9" id="KW-1185">Reference proteome</keyword>
<dbReference type="InterPro" id="IPR022151">
    <property type="entry name" value="Sox_N"/>
</dbReference>